<gene>
    <name evidence="1" type="ORF">M422DRAFT_55491</name>
</gene>
<evidence type="ECO:0000313" key="1">
    <source>
        <dbReference type="EMBL" id="KIJ26526.1"/>
    </source>
</evidence>
<keyword evidence="2" id="KW-1185">Reference proteome</keyword>
<name>A0A0C9UM30_SPHS4</name>
<dbReference type="Proteomes" id="UP000054279">
    <property type="component" value="Unassembled WGS sequence"/>
</dbReference>
<organism evidence="1 2">
    <name type="scientific">Sphaerobolus stellatus (strain SS14)</name>
    <dbReference type="NCBI Taxonomy" id="990650"/>
    <lineage>
        <taxon>Eukaryota</taxon>
        <taxon>Fungi</taxon>
        <taxon>Dikarya</taxon>
        <taxon>Basidiomycota</taxon>
        <taxon>Agaricomycotina</taxon>
        <taxon>Agaricomycetes</taxon>
        <taxon>Phallomycetidae</taxon>
        <taxon>Geastrales</taxon>
        <taxon>Sphaerobolaceae</taxon>
        <taxon>Sphaerobolus</taxon>
    </lineage>
</organism>
<evidence type="ECO:0000313" key="2">
    <source>
        <dbReference type="Proteomes" id="UP000054279"/>
    </source>
</evidence>
<dbReference type="EMBL" id="KN837366">
    <property type="protein sequence ID" value="KIJ26526.1"/>
    <property type="molecule type" value="Genomic_DNA"/>
</dbReference>
<proteinExistence type="predicted"/>
<reference evidence="1 2" key="1">
    <citation type="submission" date="2014-06" db="EMBL/GenBank/DDBJ databases">
        <title>Evolutionary Origins and Diversification of the Mycorrhizal Mutualists.</title>
        <authorList>
            <consortium name="DOE Joint Genome Institute"/>
            <consortium name="Mycorrhizal Genomics Consortium"/>
            <person name="Kohler A."/>
            <person name="Kuo A."/>
            <person name="Nagy L.G."/>
            <person name="Floudas D."/>
            <person name="Copeland A."/>
            <person name="Barry K.W."/>
            <person name="Cichocki N."/>
            <person name="Veneault-Fourrey C."/>
            <person name="LaButti K."/>
            <person name="Lindquist E.A."/>
            <person name="Lipzen A."/>
            <person name="Lundell T."/>
            <person name="Morin E."/>
            <person name="Murat C."/>
            <person name="Riley R."/>
            <person name="Ohm R."/>
            <person name="Sun H."/>
            <person name="Tunlid A."/>
            <person name="Henrissat B."/>
            <person name="Grigoriev I.V."/>
            <person name="Hibbett D.S."/>
            <person name="Martin F."/>
        </authorList>
    </citation>
    <scope>NUCLEOTIDE SEQUENCE [LARGE SCALE GENOMIC DNA]</scope>
    <source>
        <strain evidence="1 2">SS14</strain>
    </source>
</reference>
<accession>A0A0C9UM30</accession>
<dbReference type="AlphaFoldDB" id="A0A0C9UM30"/>
<protein>
    <submittedName>
        <fullName evidence="1">Uncharacterized protein</fullName>
    </submittedName>
</protein>
<dbReference type="HOGENOM" id="CLU_725978_0_0_1"/>
<sequence>MEGLHIPQEDIYSDRYFMDIVGRHATLEECNEREQKLATRPCLVLPCYEEEDLEELYISPILEIGDIQLNLQIDVNVRHDVQDMQTMRQRRCGEEGIPIQQHMDGSISDLIDSKRRGVKIGEFMNPSVERPDWLQYIGLNIKGNCTKIFNSKLCLDTVATGLTDGGFPVNVTHWNGDYTYYLVEAGTVLTMPPGTAYVMLSATDSIIEGVGMREKAEGVRMAARSHLYGLMMRDIPDTIHVASETILHGILKHYFLGISASFKWTKRVRNYHDEHEEMPQAVDYCQFHQSNPQVPSLAELASLLCMTADAFTCEPVSLNDRHRYECPIWNYNQQRISLQWAEALVTHIPGLRTETQLREAWIASAFKGWALQEDFRPIMSM</sequence>